<dbReference type="EMBL" id="KZ308203">
    <property type="protein sequence ID" value="KAG8224618.1"/>
    <property type="molecule type" value="Genomic_DNA"/>
</dbReference>
<evidence type="ECO:0000256" key="1">
    <source>
        <dbReference type="ARBA" id="ARBA00004123"/>
    </source>
</evidence>
<dbReference type="Proteomes" id="UP000792457">
    <property type="component" value="Unassembled WGS sequence"/>
</dbReference>
<keyword evidence="6" id="KW-0539">Nucleus</keyword>
<organism evidence="13 14">
    <name type="scientific">Ladona fulva</name>
    <name type="common">Scarce chaser dragonfly</name>
    <name type="synonym">Libellula fulva</name>
    <dbReference type="NCBI Taxonomy" id="123851"/>
    <lineage>
        <taxon>Eukaryota</taxon>
        <taxon>Metazoa</taxon>
        <taxon>Ecdysozoa</taxon>
        <taxon>Arthropoda</taxon>
        <taxon>Hexapoda</taxon>
        <taxon>Insecta</taxon>
        <taxon>Pterygota</taxon>
        <taxon>Palaeoptera</taxon>
        <taxon>Odonata</taxon>
        <taxon>Epiprocta</taxon>
        <taxon>Anisoptera</taxon>
        <taxon>Libelluloidea</taxon>
        <taxon>Libellulidae</taxon>
        <taxon>Ladona</taxon>
    </lineage>
</organism>
<dbReference type="GO" id="GO:0006325">
    <property type="term" value="P:chromatin organization"/>
    <property type="evidence" value="ECO:0007669"/>
    <property type="project" value="UniProtKB-KW"/>
</dbReference>
<dbReference type="Pfam" id="PF08766">
    <property type="entry name" value="DEK_C"/>
    <property type="match status" value="1"/>
</dbReference>
<proteinExistence type="predicted"/>
<accession>A0A8K0JYB3</accession>
<evidence type="ECO:0000256" key="7">
    <source>
        <dbReference type="ARBA" id="ARBA00056057"/>
    </source>
</evidence>
<dbReference type="InterPro" id="IPR044198">
    <property type="entry name" value="DEK"/>
</dbReference>
<dbReference type="PANTHER" id="PTHR13468:SF1">
    <property type="entry name" value="PROTEIN DEK"/>
    <property type="match status" value="1"/>
</dbReference>
<dbReference type="SUPFAM" id="SSF109715">
    <property type="entry name" value="DEK C-terminal domain"/>
    <property type="match status" value="1"/>
</dbReference>
<feature type="compositionally biased region" description="Acidic residues" evidence="10">
    <location>
        <begin position="386"/>
        <end position="396"/>
    </location>
</feature>
<feature type="domain" description="SAP" evidence="11">
    <location>
        <begin position="224"/>
        <end position="258"/>
    </location>
</feature>
<feature type="domain" description="DEK-C" evidence="12">
    <location>
        <begin position="405"/>
        <end position="461"/>
    </location>
</feature>
<dbReference type="GO" id="GO:0042393">
    <property type="term" value="F:histone binding"/>
    <property type="evidence" value="ECO:0007669"/>
    <property type="project" value="TreeGrafter"/>
</dbReference>
<reference evidence="13" key="1">
    <citation type="submission" date="2013-04" db="EMBL/GenBank/DDBJ databases">
        <authorList>
            <person name="Qu J."/>
            <person name="Murali S.C."/>
            <person name="Bandaranaike D."/>
            <person name="Bellair M."/>
            <person name="Blankenburg K."/>
            <person name="Chao H."/>
            <person name="Dinh H."/>
            <person name="Doddapaneni H."/>
            <person name="Downs B."/>
            <person name="Dugan-Rocha S."/>
            <person name="Elkadiri S."/>
            <person name="Gnanaolivu R.D."/>
            <person name="Hernandez B."/>
            <person name="Javaid M."/>
            <person name="Jayaseelan J.C."/>
            <person name="Lee S."/>
            <person name="Li M."/>
            <person name="Ming W."/>
            <person name="Munidasa M."/>
            <person name="Muniz J."/>
            <person name="Nguyen L."/>
            <person name="Ongeri F."/>
            <person name="Osuji N."/>
            <person name="Pu L.-L."/>
            <person name="Puazo M."/>
            <person name="Qu C."/>
            <person name="Quiroz J."/>
            <person name="Raj R."/>
            <person name="Weissenberger G."/>
            <person name="Xin Y."/>
            <person name="Zou X."/>
            <person name="Han Y."/>
            <person name="Richards S."/>
            <person name="Worley K."/>
            <person name="Muzny D."/>
            <person name="Gibbs R."/>
        </authorList>
    </citation>
    <scope>NUCLEOTIDE SEQUENCE</scope>
    <source>
        <strain evidence="13">Sampled in the wild</strain>
    </source>
</reference>
<dbReference type="GO" id="GO:0003677">
    <property type="term" value="F:DNA binding"/>
    <property type="evidence" value="ECO:0007669"/>
    <property type="project" value="UniProtKB-KW"/>
</dbReference>
<evidence type="ECO:0000259" key="12">
    <source>
        <dbReference type="PROSITE" id="PS51998"/>
    </source>
</evidence>
<sequence length="462" mass="52617">MILKFHWVIVPRQQLPAILQRRQVLKMSDAEDNTKTVDRESKESKDKIKEDGDHLDNQVGTKTDEGKDDGGKNKEKVTPNKKNAKTKNQKKEEDNEDEEEDDDEEDSSDEENDKDGKVPLLDQPLQISGTRDRKKVQRFTEEFKVLPRESPKNEIPEGRGTQLGEIPRIEAIIQKSKIEKLKPLYKVLFRGIGKAVTLKKNIRKFNGFDFKEGSDQHTKKRASLLKMDMASLKGISRSLDLTTGGSREEIVNRLLDFLMEPKQSEKPVKEPKTKRASTSSTKKGKGQNTNTSKGKKKKNESDDEISSEAEEETEENDEKESSEEEKESEDESDEDSKKKQPAKKKPTANAKKPTPKKTEQKKETESKKAESKTAEKKKRKEAEMKSDDDESSSEDEPLVKKAKQPPTDDEIKSYVKQILEGANLEEITMKTVCKQVYAAYPEFDLAHKKDFIKTTVKSLIST</sequence>
<keyword evidence="4" id="KW-0156">Chromatin regulator</keyword>
<dbReference type="Gene3D" id="1.10.10.60">
    <property type="entry name" value="Homeodomain-like"/>
    <property type="match status" value="1"/>
</dbReference>
<feature type="compositionally biased region" description="Acidic residues" evidence="10">
    <location>
        <begin position="94"/>
        <end position="113"/>
    </location>
</feature>
<keyword evidence="14" id="KW-1185">Reference proteome</keyword>
<protein>
    <recommendedName>
        <fullName evidence="9">Protein DEK</fullName>
    </recommendedName>
</protein>
<comment type="subcellular location">
    <subcellularLocation>
        <location evidence="1">Nucleus</location>
    </subcellularLocation>
</comment>
<evidence type="ECO:0000256" key="5">
    <source>
        <dbReference type="ARBA" id="ARBA00023125"/>
    </source>
</evidence>
<dbReference type="FunFam" id="1.10.10.60:FF:000148">
    <property type="entry name" value="Dek, isoform B"/>
    <property type="match status" value="1"/>
</dbReference>
<evidence type="ECO:0000256" key="3">
    <source>
        <dbReference type="ARBA" id="ARBA00022765"/>
    </source>
</evidence>
<evidence type="ECO:0000313" key="13">
    <source>
        <dbReference type="EMBL" id="KAG8224618.1"/>
    </source>
</evidence>
<keyword evidence="2" id="KW-0597">Phosphoprotein</keyword>
<evidence type="ECO:0000256" key="9">
    <source>
        <dbReference type="ARBA" id="ARBA00074520"/>
    </source>
</evidence>
<dbReference type="PROSITE" id="PS51998">
    <property type="entry name" value="DEK_C"/>
    <property type="match status" value="1"/>
</dbReference>
<evidence type="ECO:0000256" key="2">
    <source>
        <dbReference type="ARBA" id="ARBA00022553"/>
    </source>
</evidence>
<feature type="compositionally biased region" description="Basic and acidic residues" evidence="10">
    <location>
        <begin position="262"/>
        <end position="273"/>
    </location>
</feature>
<evidence type="ECO:0000256" key="4">
    <source>
        <dbReference type="ARBA" id="ARBA00022853"/>
    </source>
</evidence>
<evidence type="ECO:0000256" key="10">
    <source>
        <dbReference type="SAM" id="MobiDB-lite"/>
    </source>
</evidence>
<dbReference type="OrthoDB" id="10248551at2759"/>
<evidence type="ECO:0000256" key="6">
    <source>
        <dbReference type="ARBA" id="ARBA00023242"/>
    </source>
</evidence>
<evidence type="ECO:0000256" key="8">
    <source>
        <dbReference type="ARBA" id="ARBA00064832"/>
    </source>
</evidence>
<dbReference type="PANTHER" id="PTHR13468">
    <property type="entry name" value="DEK PROTEIN"/>
    <property type="match status" value="1"/>
</dbReference>
<keyword evidence="3" id="KW-0013">ADP-ribosylation</keyword>
<evidence type="ECO:0000259" key="11">
    <source>
        <dbReference type="PROSITE" id="PS50800"/>
    </source>
</evidence>
<dbReference type="InterPro" id="IPR003034">
    <property type="entry name" value="SAP_dom"/>
</dbReference>
<evidence type="ECO:0000313" key="14">
    <source>
        <dbReference type="Proteomes" id="UP000792457"/>
    </source>
</evidence>
<feature type="compositionally biased region" description="Acidic residues" evidence="10">
    <location>
        <begin position="301"/>
        <end position="334"/>
    </location>
</feature>
<dbReference type="PROSITE" id="PS50800">
    <property type="entry name" value="SAP"/>
    <property type="match status" value="1"/>
</dbReference>
<dbReference type="InterPro" id="IPR014876">
    <property type="entry name" value="DEK_C"/>
</dbReference>
<feature type="compositionally biased region" description="Basic and acidic residues" evidence="10">
    <location>
        <begin position="356"/>
        <end position="385"/>
    </location>
</feature>
<gene>
    <name evidence="13" type="ORF">J437_LFUL005786</name>
</gene>
<comment type="function">
    <text evidence="7">Involved in chromatin organization.</text>
</comment>
<comment type="caution">
    <text evidence="13">The sequence shown here is derived from an EMBL/GenBank/DDBJ whole genome shotgun (WGS) entry which is preliminary data.</text>
</comment>
<dbReference type="GO" id="GO:2000779">
    <property type="term" value="P:regulation of double-strand break repair"/>
    <property type="evidence" value="ECO:0007669"/>
    <property type="project" value="TreeGrafter"/>
</dbReference>
<keyword evidence="5" id="KW-0238">DNA-binding</keyword>
<comment type="subunit">
    <text evidence="8">Found in a mRNA splicing-dependent exon junction complex (EJC) with DEK, RBM8A, RNPS1, SRRM1 and ALYREF/THOC4. Interacts with histones H2A, H2B, H3, H4, acetylated histone H4, non-phosphorylated DAXX and HDAC2. Component of the B-WICH complex, at least composed of SMARCA5/SNF2H, BAZ1B/WSTF, SF3B1, DEK, MYO1C, ERCC6, MYBBP1A and DDX21. Binds DNA.</text>
</comment>
<dbReference type="AlphaFoldDB" id="A0A8K0JYB3"/>
<name>A0A8K0JYB3_LADFU</name>
<reference evidence="13" key="2">
    <citation type="submission" date="2017-10" db="EMBL/GenBank/DDBJ databases">
        <title>Ladona fulva Genome sequencing and assembly.</title>
        <authorList>
            <person name="Murali S."/>
            <person name="Richards S."/>
            <person name="Bandaranaike D."/>
            <person name="Bellair M."/>
            <person name="Blankenburg K."/>
            <person name="Chao H."/>
            <person name="Dinh H."/>
            <person name="Doddapaneni H."/>
            <person name="Dugan-Rocha S."/>
            <person name="Elkadiri S."/>
            <person name="Gnanaolivu R."/>
            <person name="Hernandez B."/>
            <person name="Skinner E."/>
            <person name="Javaid M."/>
            <person name="Lee S."/>
            <person name="Li M."/>
            <person name="Ming W."/>
            <person name="Munidasa M."/>
            <person name="Muniz J."/>
            <person name="Nguyen L."/>
            <person name="Hughes D."/>
            <person name="Osuji N."/>
            <person name="Pu L.-L."/>
            <person name="Puazo M."/>
            <person name="Qu C."/>
            <person name="Quiroz J."/>
            <person name="Raj R."/>
            <person name="Weissenberger G."/>
            <person name="Xin Y."/>
            <person name="Zou X."/>
            <person name="Han Y."/>
            <person name="Worley K."/>
            <person name="Muzny D."/>
            <person name="Gibbs R."/>
        </authorList>
    </citation>
    <scope>NUCLEOTIDE SEQUENCE</scope>
    <source>
        <strain evidence="13">Sampled in the wild</strain>
    </source>
</reference>
<feature type="compositionally biased region" description="Low complexity" evidence="10">
    <location>
        <begin position="276"/>
        <end position="292"/>
    </location>
</feature>
<feature type="region of interest" description="Disordered" evidence="10">
    <location>
        <begin position="24"/>
        <end position="134"/>
    </location>
</feature>
<feature type="region of interest" description="Disordered" evidence="10">
    <location>
        <begin position="258"/>
        <end position="411"/>
    </location>
</feature>
<feature type="compositionally biased region" description="Basic and acidic residues" evidence="10">
    <location>
        <begin position="28"/>
        <end position="78"/>
    </location>
</feature>
<dbReference type="GO" id="GO:0005634">
    <property type="term" value="C:nucleus"/>
    <property type="evidence" value="ECO:0007669"/>
    <property type="project" value="UniProtKB-SubCell"/>
</dbReference>